<gene>
    <name evidence="1" type="ORF">ColLi_03321</name>
</gene>
<evidence type="ECO:0000313" key="1">
    <source>
        <dbReference type="EMBL" id="GJC80483.1"/>
    </source>
</evidence>
<dbReference type="AlphaFoldDB" id="A0AA37GHP0"/>
<dbReference type="InterPro" id="IPR023213">
    <property type="entry name" value="CAT-like_dom_sf"/>
</dbReference>
<reference evidence="1 2" key="1">
    <citation type="submission" date="2021-07" db="EMBL/GenBank/DDBJ databases">
        <title>Genome data of Colletotrichum spaethianum.</title>
        <authorList>
            <person name="Utami Y.D."/>
            <person name="Hiruma K."/>
        </authorList>
    </citation>
    <scope>NUCLEOTIDE SEQUENCE [LARGE SCALE GENOMIC DNA]</scope>
    <source>
        <strain evidence="1 2">MAFF 242679</strain>
    </source>
</reference>
<protein>
    <submittedName>
        <fullName evidence="1">Uncharacterized protein</fullName>
    </submittedName>
</protein>
<dbReference type="EMBL" id="BPPX01000005">
    <property type="protein sequence ID" value="GJC80483.1"/>
    <property type="molecule type" value="Genomic_DNA"/>
</dbReference>
<proteinExistence type="predicted"/>
<dbReference type="Gene3D" id="3.30.559.10">
    <property type="entry name" value="Chloramphenicol acetyltransferase-like domain"/>
    <property type="match status" value="1"/>
</dbReference>
<evidence type="ECO:0000313" key="2">
    <source>
        <dbReference type="Proteomes" id="UP001055172"/>
    </source>
</evidence>
<accession>A0AA37GHP0</accession>
<name>A0AA37GHP0_9PEZI</name>
<dbReference type="Proteomes" id="UP001055172">
    <property type="component" value="Unassembled WGS sequence"/>
</dbReference>
<sequence length="134" mass="14660">MAGWSLVTFGLRYAFDMMRNPVVETRTIFLSQRAVAELRKQAEMDMTSSGDGKPPFVSGGDILAAWTTRAVASSLPQPRPVTVLHALNTRFRLPSLMEATGVFIQNMAVAAYTFLSADAARGPLGRSRWKPDAI</sequence>
<keyword evidence="2" id="KW-1185">Reference proteome</keyword>
<organism evidence="1 2">
    <name type="scientific">Colletotrichum liriopes</name>
    <dbReference type="NCBI Taxonomy" id="708192"/>
    <lineage>
        <taxon>Eukaryota</taxon>
        <taxon>Fungi</taxon>
        <taxon>Dikarya</taxon>
        <taxon>Ascomycota</taxon>
        <taxon>Pezizomycotina</taxon>
        <taxon>Sordariomycetes</taxon>
        <taxon>Hypocreomycetidae</taxon>
        <taxon>Glomerellales</taxon>
        <taxon>Glomerellaceae</taxon>
        <taxon>Colletotrichum</taxon>
        <taxon>Colletotrichum spaethianum species complex</taxon>
    </lineage>
</organism>
<comment type="caution">
    <text evidence="1">The sequence shown here is derived from an EMBL/GenBank/DDBJ whole genome shotgun (WGS) entry which is preliminary data.</text>
</comment>